<feature type="binding site" evidence="9">
    <location>
        <position position="146"/>
    </location>
    <ligand>
        <name>4-amino-2-methyl-5-(diphosphooxymethyl)pyrimidine</name>
        <dbReference type="ChEBI" id="CHEBI:57841"/>
    </ligand>
</feature>
<name>A0A9D1QP04_9LACO</name>
<dbReference type="GO" id="GO:0009228">
    <property type="term" value="P:thiamine biosynthetic process"/>
    <property type="evidence" value="ECO:0007669"/>
    <property type="project" value="UniProtKB-KW"/>
</dbReference>
<comment type="cofactor">
    <cofactor evidence="9">
        <name>Mg(2+)</name>
        <dbReference type="ChEBI" id="CHEBI:18420"/>
    </cofactor>
    <text evidence="9">Binds 1 Mg(2+) ion per subunit.</text>
</comment>
<evidence type="ECO:0000256" key="1">
    <source>
        <dbReference type="ARBA" id="ARBA00005165"/>
    </source>
</evidence>
<dbReference type="HAMAP" id="MF_00097">
    <property type="entry name" value="TMP_synthase"/>
    <property type="match status" value="1"/>
</dbReference>
<evidence type="ECO:0000313" key="14">
    <source>
        <dbReference type="Proteomes" id="UP000886878"/>
    </source>
</evidence>
<dbReference type="Pfam" id="PF02581">
    <property type="entry name" value="TMP-TENI"/>
    <property type="match status" value="1"/>
</dbReference>
<evidence type="ECO:0000313" key="13">
    <source>
        <dbReference type="EMBL" id="HIW70353.1"/>
    </source>
</evidence>
<dbReference type="InterPro" id="IPR022998">
    <property type="entry name" value="ThiamineP_synth_TenI"/>
</dbReference>
<feature type="binding site" evidence="9">
    <location>
        <position position="116"/>
    </location>
    <ligand>
        <name>4-amino-2-methyl-5-(diphosphooxymethyl)pyrimidine</name>
        <dbReference type="ChEBI" id="CHEBI:57841"/>
    </ligand>
</feature>
<dbReference type="GO" id="GO:0000287">
    <property type="term" value="F:magnesium ion binding"/>
    <property type="evidence" value="ECO:0007669"/>
    <property type="project" value="UniProtKB-UniRule"/>
</dbReference>
<dbReference type="NCBIfam" id="TIGR00693">
    <property type="entry name" value="thiE"/>
    <property type="match status" value="1"/>
</dbReference>
<reference evidence="13" key="2">
    <citation type="submission" date="2021-04" db="EMBL/GenBank/DDBJ databases">
        <authorList>
            <person name="Gilroy R."/>
        </authorList>
    </citation>
    <scope>NUCLEOTIDE SEQUENCE</scope>
    <source>
        <strain evidence="13">ChiHejej3B27-2180</strain>
    </source>
</reference>
<reference evidence="13" key="1">
    <citation type="journal article" date="2021" name="PeerJ">
        <title>Extensive microbial diversity within the chicken gut microbiome revealed by metagenomics and culture.</title>
        <authorList>
            <person name="Gilroy R."/>
            <person name="Ravi A."/>
            <person name="Getino M."/>
            <person name="Pursley I."/>
            <person name="Horton D.L."/>
            <person name="Alikhan N.F."/>
            <person name="Baker D."/>
            <person name="Gharbi K."/>
            <person name="Hall N."/>
            <person name="Watson M."/>
            <person name="Adriaenssens E.M."/>
            <person name="Foster-Nyarko E."/>
            <person name="Jarju S."/>
            <person name="Secka A."/>
            <person name="Antonio M."/>
            <person name="Oren A."/>
            <person name="Chaudhuri R.R."/>
            <person name="La Ragione R."/>
            <person name="Hildebrand F."/>
            <person name="Pallen M.J."/>
        </authorList>
    </citation>
    <scope>NUCLEOTIDE SEQUENCE</scope>
    <source>
        <strain evidence="13">ChiHejej3B27-2180</strain>
    </source>
</reference>
<dbReference type="EC" id="2.5.1.3" evidence="9"/>
<dbReference type="AlphaFoldDB" id="A0A9D1QP04"/>
<feature type="binding site" evidence="9">
    <location>
        <position position="77"/>
    </location>
    <ligand>
        <name>4-amino-2-methyl-5-(diphosphooxymethyl)pyrimidine</name>
        <dbReference type="ChEBI" id="CHEBI:57841"/>
    </ligand>
</feature>
<dbReference type="PANTHER" id="PTHR20857">
    <property type="entry name" value="THIAMINE-PHOSPHATE PYROPHOSPHORYLASE"/>
    <property type="match status" value="1"/>
</dbReference>
<keyword evidence="2 9" id="KW-0808">Transferase</keyword>
<dbReference type="EMBL" id="DXGK01000060">
    <property type="protein sequence ID" value="HIW70353.1"/>
    <property type="molecule type" value="Genomic_DNA"/>
</dbReference>
<feature type="binding site" evidence="9">
    <location>
        <begin position="143"/>
        <end position="145"/>
    </location>
    <ligand>
        <name>2-[(2R,5Z)-2-carboxy-4-methylthiazol-5(2H)-ylidene]ethyl phosphate</name>
        <dbReference type="ChEBI" id="CHEBI:62899"/>
    </ligand>
</feature>
<feature type="binding site" evidence="9">
    <location>
        <position position="78"/>
    </location>
    <ligand>
        <name>Mg(2+)</name>
        <dbReference type="ChEBI" id="CHEBI:18420"/>
    </ligand>
</feature>
<dbReference type="SUPFAM" id="SSF51391">
    <property type="entry name" value="Thiamin phosphate synthase"/>
    <property type="match status" value="1"/>
</dbReference>
<dbReference type="InterPro" id="IPR036206">
    <property type="entry name" value="ThiamineP_synth_sf"/>
</dbReference>
<evidence type="ECO:0000256" key="2">
    <source>
        <dbReference type="ARBA" id="ARBA00022679"/>
    </source>
</evidence>
<evidence type="ECO:0000256" key="8">
    <source>
        <dbReference type="ARBA" id="ARBA00047883"/>
    </source>
</evidence>
<dbReference type="InterPro" id="IPR034291">
    <property type="entry name" value="TMP_synthase"/>
</dbReference>
<accession>A0A9D1QP04</accession>
<evidence type="ECO:0000256" key="10">
    <source>
        <dbReference type="RuleBase" id="RU003826"/>
    </source>
</evidence>
<dbReference type="InterPro" id="IPR013785">
    <property type="entry name" value="Aldolase_TIM"/>
</dbReference>
<comment type="pathway">
    <text evidence="1 9 11">Cofactor biosynthesis; thiamine diphosphate biosynthesis; thiamine phosphate from 4-amino-2-methyl-5-diphosphomethylpyrimidine and 4-methyl-5-(2-phosphoethyl)-thiazole: step 1/1.</text>
</comment>
<dbReference type="FunFam" id="3.20.20.70:FF:000096">
    <property type="entry name" value="Thiamine-phosphate synthase"/>
    <property type="match status" value="1"/>
</dbReference>
<dbReference type="Proteomes" id="UP000886878">
    <property type="component" value="Unassembled WGS sequence"/>
</dbReference>
<keyword evidence="4 9" id="KW-0460">Magnesium</keyword>
<comment type="function">
    <text evidence="9">Condenses 4-methyl-5-(beta-hydroxyethyl)thiazole monophosphate (THZ-P) and 2-methyl-4-amino-5-hydroxymethyl pyrimidine pyrophosphate (HMP-PP) to form thiamine monophosphate (TMP).</text>
</comment>
<proteinExistence type="inferred from homology"/>
<evidence type="ECO:0000256" key="6">
    <source>
        <dbReference type="ARBA" id="ARBA00047334"/>
    </source>
</evidence>
<comment type="catalytic activity">
    <reaction evidence="6 9 10">
        <text>4-methyl-5-(2-phosphooxyethyl)-thiazole + 4-amino-2-methyl-5-(diphosphooxymethyl)pyrimidine + H(+) = thiamine phosphate + diphosphate</text>
        <dbReference type="Rhea" id="RHEA:22328"/>
        <dbReference type="ChEBI" id="CHEBI:15378"/>
        <dbReference type="ChEBI" id="CHEBI:33019"/>
        <dbReference type="ChEBI" id="CHEBI:37575"/>
        <dbReference type="ChEBI" id="CHEBI:57841"/>
        <dbReference type="ChEBI" id="CHEBI:58296"/>
        <dbReference type="EC" id="2.5.1.3"/>
    </reaction>
</comment>
<organism evidence="13 14">
    <name type="scientific">Candidatus Limosilactobacillus merdipullorum</name>
    <dbReference type="NCBI Taxonomy" id="2838653"/>
    <lineage>
        <taxon>Bacteria</taxon>
        <taxon>Bacillati</taxon>
        <taxon>Bacillota</taxon>
        <taxon>Bacilli</taxon>
        <taxon>Lactobacillales</taxon>
        <taxon>Lactobacillaceae</taxon>
        <taxon>Limosilactobacillus</taxon>
    </lineage>
</organism>
<dbReference type="Gene3D" id="3.20.20.70">
    <property type="entry name" value="Aldolase class I"/>
    <property type="match status" value="1"/>
</dbReference>
<dbReference type="GO" id="GO:0005737">
    <property type="term" value="C:cytoplasm"/>
    <property type="evidence" value="ECO:0007669"/>
    <property type="project" value="TreeGrafter"/>
</dbReference>
<keyword evidence="3 9" id="KW-0479">Metal-binding</keyword>
<evidence type="ECO:0000256" key="4">
    <source>
        <dbReference type="ARBA" id="ARBA00022842"/>
    </source>
</evidence>
<evidence type="ECO:0000256" key="7">
    <source>
        <dbReference type="ARBA" id="ARBA00047851"/>
    </source>
</evidence>
<feature type="binding site" evidence="9">
    <location>
        <position position="97"/>
    </location>
    <ligand>
        <name>Mg(2+)</name>
        <dbReference type="ChEBI" id="CHEBI:18420"/>
    </ligand>
</feature>
<dbReference type="PANTHER" id="PTHR20857:SF15">
    <property type="entry name" value="THIAMINE-PHOSPHATE SYNTHASE"/>
    <property type="match status" value="1"/>
</dbReference>
<feature type="binding site" evidence="9">
    <location>
        <position position="174"/>
    </location>
    <ligand>
        <name>2-[(2R,5Z)-2-carboxy-4-methylthiazol-5(2H)-ylidene]ethyl phosphate</name>
        <dbReference type="ChEBI" id="CHEBI:62899"/>
    </ligand>
</feature>
<evidence type="ECO:0000256" key="3">
    <source>
        <dbReference type="ARBA" id="ARBA00022723"/>
    </source>
</evidence>
<sequence>MKFEPTILRAYLVGGSQDTHHDPAELLTKTEEALQAGITAFQYREKGSSNLSANQRLKLAEQLRELTRHYRVPFFIDDDEELALAVGADGVHVGQKDQRIEQVIQRAQGKLMIGYSCNRPVQIEKANQLAAVDYIGSGPVFPTQSKADADPALGLSRLALLNRLSEQPVVAIGGITADNIAATFATGVAGAAVISMVFQSKDISQTVHQMLTASSQS</sequence>
<feature type="domain" description="Thiamine phosphate synthase/TenI" evidence="12">
    <location>
        <begin position="11"/>
        <end position="196"/>
    </location>
</feature>
<protein>
    <recommendedName>
        <fullName evidence="9">Thiamine-phosphate synthase</fullName>
        <shortName evidence="9">TP synthase</shortName>
        <shortName evidence="9">TPS</shortName>
        <ecNumber evidence="9">2.5.1.3</ecNumber>
    </recommendedName>
    <alternativeName>
        <fullName evidence="9">Thiamine-phosphate pyrophosphorylase</fullName>
        <shortName evidence="9">TMP pyrophosphorylase</shortName>
        <shortName evidence="9">TMP-PPase</shortName>
    </alternativeName>
</protein>
<feature type="binding site" evidence="9">
    <location>
        <begin position="194"/>
        <end position="195"/>
    </location>
    <ligand>
        <name>2-[(2R,5Z)-2-carboxy-4-methylthiazol-5(2H)-ylidene]ethyl phosphate</name>
        <dbReference type="ChEBI" id="CHEBI:62899"/>
    </ligand>
</feature>
<dbReference type="CDD" id="cd00564">
    <property type="entry name" value="TMP_TenI"/>
    <property type="match status" value="1"/>
</dbReference>
<evidence type="ECO:0000259" key="12">
    <source>
        <dbReference type="Pfam" id="PF02581"/>
    </source>
</evidence>
<dbReference type="GO" id="GO:0004789">
    <property type="term" value="F:thiamine-phosphate diphosphorylase activity"/>
    <property type="evidence" value="ECO:0007669"/>
    <property type="project" value="UniProtKB-UniRule"/>
</dbReference>
<comment type="similarity">
    <text evidence="9 10">Belongs to the thiamine-phosphate synthase family.</text>
</comment>
<evidence type="ECO:0000256" key="5">
    <source>
        <dbReference type="ARBA" id="ARBA00022977"/>
    </source>
</evidence>
<dbReference type="GO" id="GO:0009229">
    <property type="term" value="P:thiamine diphosphate biosynthetic process"/>
    <property type="evidence" value="ECO:0007669"/>
    <property type="project" value="UniProtKB-UniRule"/>
</dbReference>
<evidence type="ECO:0000256" key="9">
    <source>
        <dbReference type="HAMAP-Rule" id="MF_00097"/>
    </source>
</evidence>
<gene>
    <name evidence="9 13" type="primary">thiE</name>
    <name evidence="13" type="ORF">H9876_03095</name>
</gene>
<comment type="catalytic activity">
    <reaction evidence="8 9 10">
        <text>2-[(2R,5Z)-2-carboxy-4-methylthiazol-5(2H)-ylidene]ethyl phosphate + 4-amino-2-methyl-5-(diphosphooxymethyl)pyrimidine + 2 H(+) = thiamine phosphate + CO2 + diphosphate</text>
        <dbReference type="Rhea" id="RHEA:47844"/>
        <dbReference type="ChEBI" id="CHEBI:15378"/>
        <dbReference type="ChEBI" id="CHEBI:16526"/>
        <dbReference type="ChEBI" id="CHEBI:33019"/>
        <dbReference type="ChEBI" id="CHEBI:37575"/>
        <dbReference type="ChEBI" id="CHEBI:57841"/>
        <dbReference type="ChEBI" id="CHEBI:62899"/>
        <dbReference type="EC" id="2.5.1.3"/>
    </reaction>
</comment>
<comment type="catalytic activity">
    <reaction evidence="7 9 10">
        <text>2-(2-carboxy-4-methylthiazol-5-yl)ethyl phosphate + 4-amino-2-methyl-5-(diphosphooxymethyl)pyrimidine + 2 H(+) = thiamine phosphate + CO2 + diphosphate</text>
        <dbReference type="Rhea" id="RHEA:47848"/>
        <dbReference type="ChEBI" id="CHEBI:15378"/>
        <dbReference type="ChEBI" id="CHEBI:16526"/>
        <dbReference type="ChEBI" id="CHEBI:33019"/>
        <dbReference type="ChEBI" id="CHEBI:37575"/>
        <dbReference type="ChEBI" id="CHEBI:57841"/>
        <dbReference type="ChEBI" id="CHEBI:62890"/>
        <dbReference type="EC" id="2.5.1.3"/>
    </reaction>
</comment>
<comment type="caution">
    <text evidence="13">The sequence shown here is derived from an EMBL/GenBank/DDBJ whole genome shotgun (WGS) entry which is preliminary data.</text>
</comment>
<keyword evidence="5 9" id="KW-0784">Thiamine biosynthesis</keyword>
<feature type="binding site" evidence="9">
    <location>
        <begin position="42"/>
        <end position="46"/>
    </location>
    <ligand>
        <name>4-amino-2-methyl-5-(diphosphooxymethyl)pyrimidine</name>
        <dbReference type="ChEBI" id="CHEBI:57841"/>
    </ligand>
</feature>
<evidence type="ECO:0000256" key="11">
    <source>
        <dbReference type="RuleBase" id="RU004253"/>
    </source>
</evidence>